<evidence type="ECO:0000256" key="2">
    <source>
        <dbReference type="ARBA" id="ARBA00010942"/>
    </source>
</evidence>
<feature type="transmembrane region" description="Helical" evidence="8">
    <location>
        <begin position="12"/>
        <end position="31"/>
    </location>
</feature>
<keyword evidence="5 8" id="KW-0812">Transmembrane</keyword>
<evidence type="ECO:0000256" key="3">
    <source>
        <dbReference type="ARBA" id="ARBA00022448"/>
    </source>
</evidence>
<dbReference type="GO" id="GO:0005886">
    <property type="term" value="C:plasma membrane"/>
    <property type="evidence" value="ECO:0007669"/>
    <property type="project" value="UniProtKB-SubCell"/>
</dbReference>
<comment type="similarity">
    <text evidence="2">Belongs to the resistance-nodulation-cell division (RND) (TC 2.A.6) family.</text>
</comment>
<name>A0A151CEL8_9BACT</name>
<evidence type="ECO:0000256" key="7">
    <source>
        <dbReference type="ARBA" id="ARBA00023136"/>
    </source>
</evidence>
<accession>A0A151CEL8</accession>
<feature type="transmembrane region" description="Helical" evidence="8">
    <location>
        <begin position="1003"/>
        <end position="1026"/>
    </location>
</feature>
<evidence type="ECO:0000313" key="10">
    <source>
        <dbReference type="Proteomes" id="UP000075359"/>
    </source>
</evidence>
<dbReference type="InterPro" id="IPR027463">
    <property type="entry name" value="AcrB_DN_DC_subdom"/>
</dbReference>
<feature type="transmembrane region" description="Helical" evidence="8">
    <location>
        <begin position="429"/>
        <end position="457"/>
    </location>
</feature>
<feature type="transmembrane region" description="Helical" evidence="8">
    <location>
        <begin position="890"/>
        <end position="910"/>
    </location>
</feature>
<proteinExistence type="inferred from homology"/>
<dbReference type="Gene3D" id="3.30.70.1430">
    <property type="entry name" value="Multidrug efflux transporter AcrB pore domain"/>
    <property type="match status" value="2"/>
</dbReference>
<dbReference type="GO" id="GO:0042910">
    <property type="term" value="F:xenobiotic transmembrane transporter activity"/>
    <property type="evidence" value="ECO:0007669"/>
    <property type="project" value="TreeGrafter"/>
</dbReference>
<dbReference type="PANTHER" id="PTHR32063">
    <property type="match status" value="1"/>
</dbReference>
<protein>
    <submittedName>
        <fullName evidence="9">Cation transporter</fullName>
    </submittedName>
</protein>
<keyword evidence="4" id="KW-1003">Cell membrane</keyword>
<evidence type="ECO:0000256" key="4">
    <source>
        <dbReference type="ARBA" id="ARBA00022475"/>
    </source>
</evidence>
<evidence type="ECO:0000313" key="9">
    <source>
        <dbReference type="EMBL" id="KYJ85937.1"/>
    </source>
</evidence>
<dbReference type="SUPFAM" id="SSF82693">
    <property type="entry name" value="Multidrug efflux transporter AcrB pore domain, PN1, PN2, PC1 and PC2 subdomains"/>
    <property type="match status" value="2"/>
</dbReference>
<dbReference type="STRING" id="1630136.AS592_04950"/>
<keyword evidence="10" id="KW-1185">Reference proteome</keyword>
<dbReference type="Gene3D" id="1.20.1640.10">
    <property type="entry name" value="Multidrug efflux transporter AcrB transmembrane domain"/>
    <property type="match status" value="2"/>
</dbReference>
<evidence type="ECO:0000256" key="6">
    <source>
        <dbReference type="ARBA" id="ARBA00022989"/>
    </source>
</evidence>
<comment type="subcellular location">
    <subcellularLocation>
        <location evidence="1">Cell membrane</location>
        <topology evidence="1">Multi-pass membrane protein</topology>
    </subcellularLocation>
</comment>
<dbReference type="SUPFAM" id="SSF82866">
    <property type="entry name" value="Multidrug efflux transporter AcrB transmembrane domain"/>
    <property type="match status" value="2"/>
</dbReference>
<dbReference type="InterPro" id="IPR004763">
    <property type="entry name" value="CusA-like"/>
</dbReference>
<gene>
    <name evidence="9" type="ORF">AS592_04950</name>
</gene>
<dbReference type="Gene3D" id="3.30.70.1320">
    <property type="entry name" value="Multidrug efflux transporter AcrB pore domain like"/>
    <property type="match status" value="1"/>
</dbReference>
<dbReference type="EMBL" id="LNKT01000056">
    <property type="protein sequence ID" value="KYJ85937.1"/>
    <property type="molecule type" value="Genomic_DNA"/>
</dbReference>
<keyword evidence="3" id="KW-0813">Transport</keyword>
<organism evidence="9 10">
    <name type="scientific">Sulfurovum riftiae</name>
    <dbReference type="NCBI Taxonomy" id="1630136"/>
    <lineage>
        <taxon>Bacteria</taxon>
        <taxon>Pseudomonadati</taxon>
        <taxon>Campylobacterota</taxon>
        <taxon>Epsilonproteobacteria</taxon>
        <taxon>Campylobacterales</taxon>
        <taxon>Sulfurovaceae</taxon>
        <taxon>Sulfurovum</taxon>
    </lineage>
</organism>
<feature type="transmembrane region" description="Helical" evidence="8">
    <location>
        <begin position="358"/>
        <end position="378"/>
    </location>
</feature>
<dbReference type="Pfam" id="PF00873">
    <property type="entry name" value="ACR_tran"/>
    <property type="match status" value="1"/>
</dbReference>
<sequence>MIEKLIAFSVKNRFLVLMATLFIIMGSIWSMRNTPLDALPDLSPPQVIVQVTWKGQSPEIIEDQGTYPLVSQFLAISNIETVRGFSTYENALIYIIFKEDTDLYWARSRVLEQLASIQSQLPDDMEVTLGPDASGVGWAYEYALTSKTKTLEELRTLQDYYYKYALMGVDGVSEVATIGGFIPTYQITVNNDALVQYNLSIKDVARTLKENNNDTGGRIVIQNGYEWMVQAKGYIKDLDEIRDLVITTKGGVPLTLGDIGRVEKVPAARRGMADLNGEGEVVGGIVMLRYGEDVYSALGHIKAKMKELKVEGVDVVTTYDRSELIGKAVDTLKGTLIEESIIVVIIIGLFLMHLRSSLIVLIVLPLTIGLTFLLMKLFGIGSNIMSLGGIAIAIGAMVDASIVMIENAHKAIHKEEKRRERSLTDKERIAAIVSASQVVGRPIFFALALVVVSFLPIFALSGQEGLLFSPLAFTKTFAMTAGALLAVTLVPVLMIYFVKGRIIPESKNPLNRFFIWLYHPILVYGLKLKYLVIGIAAALLLLAVPLYQQLNWEFMPMLDEQTVMYMPVTPYGISVDQSKALTQKTDKIIKSFPEVATVFGKGGRANSATDPAPLGMIETIITFKPKDQWREGMTTEKLMGEMDKALQIPGLVNSWTYPIRGRIDMLLSGIRTPLGIKLYGKDAKGLQEVAQHIESTLRDLKSTQSVISDQASAGFFIDINIDTEALKRYNISKSVILDYTSAAIGGKKITTMYKGLERYPIALRFEEEERRNLDEIRNIQVKTPLGFVPLSTFVKVEYRQSASVIKSEMATPVTFIYITPQIGMSVVTYKEEAIKALEKLKLPAGYYIEWAGQSEYLESAMKKIVWIIPTVLLVILVLIYFALGSMVPTLIVFFTLPFALLGGFFYVDILGFNMSIAIIVGFLALLGVAAETAIVMIVYLKEAVEETQAKLGERFDLNALNAAIYEGAVQRVRPKLMTVFAILAGLLPIMYTHGVGSEVMQRIAAPMIGGVVSSAVLSLLLIPIFYEMYEKYKLKKK</sequence>
<dbReference type="GO" id="GO:0008324">
    <property type="term" value="F:monoatomic cation transmembrane transporter activity"/>
    <property type="evidence" value="ECO:0007669"/>
    <property type="project" value="InterPro"/>
</dbReference>
<evidence type="ECO:0000256" key="1">
    <source>
        <dbReference type="ARBA" id="ARBA00004651"/>
    </source>
</evidence>
<feature type="transmembrane region" description="Helical" evidence="8">
    <location>
        <begin position="384"/>
        <end position="408"/>
    </location>
</feature>
<dbReference type="Gene3D" id="3.30.2090.10">
    <property type="entry name" value="Multidrug efflux transporter AcrB TolC docking domain, DN and DC subdomains"/>
    <property type="match status" value="2"/>
</dbReference>
<feature type="transmembrane region" description="Helical" evidence="8">
    <location>
        <begin position="974"/>
        <end position="991"/>
    </location>
</feature>
<keyword evidence="7 8" id="KW-0472">Membrane</keyword>
<dbReference type="NCBIfam" id="TIGR00914">
    <property type="entry name" value="2A0601"/>
    <property type="match status" value="1"/>
</dbReference>
<dbReference type="AlphaFoldDB" id="A0A151CEL8"/>
<evidence type="ECO:0000256" key="5">
    <source>
        <dbReference type="ARBA" id="ARBA00022692"/>
    </source>
</evidence>
<dbReference type="PRINTS" id="PR00702">
    <property type="entry name" value="ACRIFLAVINRP"/>
</dbReference>
<evidence type="ECO:0000256" key="8">
    <source>
        <dbReference type="SAM" id="Phobius"/>
    </source>
</evidence>
<comment type="caution">
    <text evidence="9">The sequence shown here is derived from an EMBL/GenBank/DDBJ whole genome shotgun (WGS) entry which is preliminary data.</text>
</comment>
<dbReference type="RefSeq" id="WP_067331922.1">
    <property type="nucleotide sequence ID" value="NZ_LNKT01000056.1"/>
</dbReference>
<feature type="transmembrane region" description="Helical" evidence="8">
    <location>
        <begin position="528"/>
        <end position="547"/>
    </location>
</feature>
<dbReference type="Proteomes" id="UP000075359">
    <property type="component" value="Unassembled WGS sequence"/>
</dbReference>
<keyword evidence="6 8" id="KW-1133">Transmembrane helix</keyword>
<feature type="transmembrane region" description="Helical" evidence="8">
    <location>
        <begin position="916"/>
        <end position="940"/>
    </location>
</feature>
<feature type="transmembrane region" description="Helical" evidence="8">
    <location>
        <begin position="477"/>
        <end position="498"/>
    </location>
</feature>
<dbReference type="Gene3D" id="3.30.70.1440">
    <property type="entry name" value="Multidrug efflux transporter AcrB pore domain"/>
    <property type="match status" value="1"/>
</dbReference>
<dbReference type="InterPro" id="IPR001036">
    <property type="entry name" value="Acrflvin-R"/>
</dbReference>
<feature type="transmembrane region" description="Helical" evidence="8">
    <location>
        <begin position="332"/>
        <end position="351"/>
    </location>
</feature>
<feature type="transmembrane region" description="Helical" evidence="8">
    <location>
        <begin position="864"/>
        <end position="883"/>
    </location>
</feature>
<dbReference type="PANTHER" id="PTHR32063:SF19">
    <property type="entry name" value="CATION EFFLUX SYSTEM PROTEIN CUSA"/>
    <property type="match status" value="1"/>
</dbReference>
<dbReference type="OrthoDB" id="9798415at2"/>
<dbReference type="SUPFAM" id="SSF82714">
    <property type="entry name" value="Multidrug efflux transporter AcrB TolC docking domain, DN and DC subdomains"/>
    <property type="match status" value="2"/>
</dbReference>
<reference evidence="9 10" key="1">
    <citation type="submission" date="2015-11" db="EMBL/GenBank/DDBJ databases">
        <title>Draft genome of Sulfurovum riftiae 1812E, a member of the Epsilonproteobacteria isolated from the tube of the deep-sea hydrothermal vent tubewom Riftia pachyptila.</title>
        <authorList>
            <person name="Vetriani C."/>
            <person name="Giovannelli D."/>
        </authorList>
    </citation>
    <scope>NUCLEOTIDE SEQUENCE [LARGE SCALE GENOMIC DNA]</scope>
    <source>
        <strain evidence="9 10">1812E</strain>
    </source>
</reference>